<comment type="similarity">
    <text evidence="1">Belongs to the LovG family.</text>
</comment>
<name>A0A1L9RIC9_ASPWE</name>
<reference evidence="5" key="1">
    <citation type="journal article" date="2017" name="Genome Biol.">
        <title>Comparative genomics reveals high biological diversity and specific adaptations in the industrially and medically important fungal genus Aspergillus.</title>
        <authorList>
            <person name="de Vries R.P."/>
            <person name="Riley R."/>
            <person name="Wiebenga A."/>
            <person name="Aguilar-Osorio G."/>
            <person name="Amillis S."/>
            <person name="Uchima C.A."/>
            <person name="Anderluh G."/>
            <person name="Asadollahi M."/>
            <person name="Askin M."/>
            <person name="Barry K."/>
            <person name="Battaglia E."/>
            <person name="Bayram O."/>
            <person name="Benocci T."/>
            <person name="Braus-Stromeyer S.A."/>
            <person name="Caldana C."/>
            <person name="Canovas D."/>
            <person name="Cerqueira G.C."/>
            <person name="Chen F."/>
            <person name="Chen W."/>
            <person name="Choi C."/>
            <person name="Clum A."/>
            <person name="Dos Santos R.A."/>
            <person name="Damasio A.R."/>
            <person name="Diallinas G."/>
            <person name="Emri T."/>
            <person name="Fekete E."/>
            <person name="Flipphi M."/>
            <person name="Freyberg S."/>
            <person name="Gallo A."/>
            <person name="Gournas C."/>
            <person name="Habgood R."/>
            <person name="Hainaut M."/>
            <person name="Harispe M.L."/>
            <person name="Henrissat B."/>
            <person name="Hilden K.S."/>
            <person name="Hope R."/>
            <person name="Hossain A."/>
            <person name="Karabika E."/>
            <person name="Karaffa L."/>
            <person name="Karanyi Z."/>
            <person name="Krasevec N."/>
            <person name="Kuo A."/>
            <person name="Kusch H."/>
            <person name="LaButti K."/>
            <person name="Lagendijk E.L."/>
            <person name="Lapidus A."/>
            <person name="Levasseur A."/>
            <person name="Lindquist E."/>
            <person name="Lipzen A."/>
            <person name="Logrieco A.F."/>
            <person name="MacCabe A."/>
            <person name="Maekelae M.R."/>
            <person name="Malavazi I."/>
            <person name="Melin P."/>
            <person name="Meyer V."/>
            <person name="Mielnichuk N."/>
            <person name="Miskei M."/>
            <person name="Molnar A.P."/>
            <person name="Mule G."/>
            <person name="Ngan C.Y."/>
            <person name="Orejas M."/>
            <person name="Orosz E."/>
            <person name="Ouedraogo J.P."/>
            <person name="Overkamp K.M."/>
            <person name="Park H.-S."/>
            <person name="Perrone G."/>
            <person name="Piumi F."/>
            <person name="Punt P.J."/>
            <person name="Ram A.F."/>
            <person name="Ramon A."/>
            <person name="Rauscher S."/>
            <person name="Record E."/>
            <person name="Riano-Pachon D.M."/>
            <person name="Robert V."/>
            <person name="Roehrig J."/>
            <person name="Ruller R."/>
            <person name="Salamov A."/>
            <person name="Salih N.S."/>
            <person name="Samson R.A."/>
            <person name="Sandor E."/>
            <person name="Sanguinetti M."/>
            <person name="Schuetze T."/>
            <person name="Sepcic K."/>
            <person name="Shelest E."/>
            <person name="Sherlock G."/>
            <person name="Sophianopoulou V."/>
            <person name="Squina F.M."/>
            <person name="Sun H."/>
            <person name="Susca A."/>
            <person name="Todd R.B."/>
            <person name="Tsang A."/>
            <person name="Unkles S.E."/>
            <person name="van de Wiele N."/>
            <person name="van Rossen-Uffink D."/>
            <person name="Oliveira J.V."/>
            <person name="Vesth T.C."/>
            <person name="Visser J."/>
            <person name="Yu J.-H."/>
            <person name="Zhou M."/>
            <person name="Andersen M.R."/>
            <person name="Archer D.B."/>
            <person name="Baker S.E."/>
            <person name="Benoit I."/>
            <person name="Brakhage A.A."/>
            <person name="Braus G.H."/>
            <person name="Fischer R."/>
            <person name="Frisvad J.C."/>
            <person name="Goldman G.H."/>
            <person name="Houbraken J."/>
            <person name="Oakley B."/>
            <person name="Pocsi I."/>
            <person name="Scazzocchio C."/>
            <person name="Seiboth B."/>
            <person name="vanKuyk P.A."/>
            <person name="Wortman J."/>
            <person name="Dyer P.S."/>
            <person name="Grigoriev I.V."/>
        </authorList>
    </citation>
    <scope>NUCLEOTIDE SEQUENCE [LARGE SCALE GENOMIC DNA]</scope>
    <source>
        <strain evidence="5">DTO 134E9</strain>
    </source>
</reference>
<dbReference type="GO" id="GO:0016787">
    <property type="term" value="F:hydrolase activity"/>
    <property type="evidence" value="ECO:0007669"/>
    <property type="project" value="UniProtKB-KW"/>
</dbReference>
<dbReference type="InterPro" id="IPR005645">
    <property type="entry name" value="FSH-like_dom"/>
</dbReference>
<feature type="non-terminal residue" evidence="4">
    <location>
        <position position="1"/>
    </location>
</feature>
<dbReference type="Proteomes" id="UP000184383">
    <property type="component" value="Unassembled WGS sequence"/>
</dbReference>
<feature type="domain" description="Serine hydrolase" evidence="3">
    <location>
        <begin position="1"/>
        <end position="251"/>
    </location>
</feature>
<sequence length="273" mass="29934">ILCLHGHGTNAAIFHLQARRIVSALHTRFRFIFVNAPFDSPPGPGVQPAFTDLGPFYRWHCDSTVVGEFDITSEDVERERRHVRDLLTGYFERENAGEGPGIVGIMAFSQGTRLATGICMDRELRKGVKFAILIGGTFPTLDVDVFENEAVGMTALEDDRSTGYDKELEEFFGRFSPSSSSGDGSLSPTASTSSISSDVNALINIPSIHIQGSADPWRCEGTKLRQTYYNPDLTTVINFRGGHQVPTGAKEAKIVEAAVTTAWDRAMTLRCID</sequence>
<dbReference type="PANTHER" id="PTHR48070:SF3">
    <property type="entry name" value="ESTERASE DBAE-RELATED"/>
    <property type="match status" value="1"/>
</dbReference>
<dbReference type="GeneID" id="63744274"/>
<accession>A0A1L9RIC9</accession>
<keyword evidence="2" id="KW-0378">Hydrolase</keyword>
<dbReference type="InterPro" id="IPR029058">
    <property type="entry name" value="AB_hydrolase_fold"/>
</dbReference>
<dbReference type="GO" id="GO:0044550">
    <property type="term" value="P:secondary metabolite biosynthetic process"/>
    <property type="evidence" value="ECO:0007669"/>
    <property type="project" value="TreeGrafter"/>
</dbReference>
<dbReference type="Gene3D" id="3.40.50.1820">
    <property type="entry name" value="alpha/beta hydrolase"/>
    <property type="match status" value="1"/>
</dbReference>
<gene>
    <name evidence="4" type="ORF">ASPWEDRAFT_113704</name>
</gene>
<dbReference type="PANTHER" id="PTHR48070">
    <property type="entry name" value="ESTERASE OVCA2"/>
    <property type="match status" value="1"/>
</dbReference>
<dbReference type="AlphaFoldDB" id="A0A1L9RIC9"/>
<proteinExistence type="inferred from homology"/>
<keyword evidence="5" id="KW-1185">Reference proteome</keyword>
<dbReference type="OrthoDB" id="414698at2759"/>
<dbReference type="RefSeq" id="XP_040688294.1">
    <property type="nucleotide sequence ID" value="XM_040828426.1"/>
</dbReference>
<dbReference type="GO" id="GO:0005634">
    <property type="term" value="C:nucleus"/>
    <property type="evidence" value="ECO:0007669"/>
    <property type="project" value="TreeGrafter"/>
</dbReference>
<evidence type="ECO:0000313" key="4">
    <source>
        <dbReference type="EMBL" id="OJJ34618.1"/>
    </source>
</evidence>
<evidence type="ECO:0000259" key="3">
    <source>
        <dbReference type="Pfam" id="PF03959"/>
    </source>
</evidence>
<evidence type="ECO:0000256" key="1">
    <source>
        <dbReference type="ARBA" id="ARBA00005863"/>
    </source>
</evidence>
<dbReference type="InterPro" id="IPR050593">
    <property type="entry name" value="LovG"/>
</dbReference>
<organism evidence="4 5">
    <name type="scientific">Aspergillus wentii DTO 134E9</name>
    <dbReference type="NCBI Taxonomy" id="1073089"/>
    <lineage>
        <taxon>Eukaryota</taxon>
        <taxon>Fungi</taxon>
        <taxon>Dikarya</taxon>
        <taxon>Ascomycota</taxon>
        <taxon>Pezizomycotina</taxon>
        <taxon>Eurotiomycetes</taxon>
        <taxon>Eurotiomycetidae</taxon>
        <taxon>Eurotiales</taxon>
        <taxon>Aspergillaceae</taxon>
        <taxon>Aspergillus</taxon>
        <taxon>Aspergillus subgen. Cremei</taxon>
    </lineage>
</organism>
<dbReference type="SUPFAM" id="SSF53474">
    <property type="entry name" value="alpha/beta-Hydrolases"/>
    <property type="match status" value="1"/>
</dbReference>
<evidence type="ECO:0000256" key="2">
    <source>
        <dbReference type="ARBA" id="ARBA00022801"/>
    </source>
</evidence>
<dbReference type="VEuPathDB" id="FungiDB:ASPWEDRAFT_113704"/>
<evidence type="ECO:0000313" key="5">
    <source>
        <dbReference type="Proteomes" id="UP000184383"/>
    </source>
</evidence>
<protein>
    <recommendedName>
        <fullName evidence="3">Serine hydrolase domain-containing protein</fullName>
    </recommendedName>
</protein>
<dbReference type="GO" id="GO:0005737">
    <property type="term" value="C:cytoplasm"/>
    <property type="evidence" value="ECO:0007669"/>
    <property type="project" value="TreeGrafter"/>
</dbReference>
<dbReference type="EMBL" id="KV878213">
    <property type="protein sequence ID" value="OJJ34618.1"/>
    <property type="molecule type" value="Genomic_DNA"/>
</dbReference>
<dbReference type="Pfam" id="PF03959">
    <property type="entry name" value="FSH1"/>
    <property type="match status" value="1"/>
</dbReference>